<gene>
    <name evidence="1" type="ORF">LAESUDRAFT_730979</name>
</gene>
<proteinExistence type="predicted"/>
<dbReference type="Proteomes" id="UP000076871">
    <property type="component" value="Unassembled WGS sequence"/>
</dbReference>
<dbReference type="RefSeq" id="XP_040759442.1">
    <property type="nucleotide sequence ID" value="XM_040909943.1"/>
</dbReference>
<dbReference type="EMBL" id="KV427661">
    <property type="protein sequence ID" value="KZT01702.1"/>
    <property type="molecule type" value="Genomic_DNA"/>
</dbReference>
<sequence length="92" mass="10225">MITDGPRQHACHLWLSAFRGRMYSFTRNLTLGPRRSQDSNIHAGAPKTRLHGSDMEAYLSTASPNSTQCGMQLFMCAEFVHVLVSAAKIIET</sequence>
<keyword evidence="2" id="KW-1185">Reference proteome</keyword>
<accession>A0A165BUY3</accession>
<protein>
    <submittedName>
        <fullName evidence="1">Uncharacterized protein</fullName>
    </submittedName>
</protein>
<reference evidence="1 2" key="1">
    <citation type="journal article" date="2016" name="Mol. Biol. Evol.">
        <title>Comparative Genomics of Early-Diverging Mushroom-Forming Fungi Provides Insights into the Origins of Lignocellulose Decay Capabilities.</title>
        <authorList>
            <person name="Nagy L.G."/>
            <person name="Riley R."/>
            <person name="Tritt A."/>
            <person name="Adam C."/>
            <person name="Daum C."/>
            <person name="Floudas D."/>
            <person name="Sun H."/>
            <person name="Yadav J.S."/>
            <person name="Pangilinan J."/>
            <person name="Larsson K.H."/>
            <person name="Matsuura K."/>
            <person name="Barry K."/>
            <person name="Labutti K."/>
            <person name="Kuo R."/>
            <person name="Ohm R.A."/>
            <person name="Bhattacharya S.S."/>
            <person name="Shirouzu T."/>
            <person name="Yoshinaga Y."/>
            <person name="Martin F.M."/>
            <person name="Grigoriev I.V."/>
            <person name="Hibbett D.S."/>
        </authorList>
    </citation>
    <scope>NUCLEOTIDE SEQUENCE [LARGE SCALE GENOMIC DNA]</scope>
    <source>
        <strain evidence="1 2">93-53</strain>
    </source>
</reference>
<dbReference type="AlphaFoldDB" id="A0A165BUY3"/>
<evidence type="ECO:0000313" key="1">
    <source>
        <dbReference type="EMBL" id="KZT01702.1"/>
    </source>
</evidence>
<evidence type="ECO:0000313" key="2">
    <source>
        <dbReference type="Proteomes" id="UP000076871"/>
    </source>
</evidence>
<dbReference type="GeneID" id="63826972"/>
<organism evidence="1 2">
    <name type="scientific">Laetiporus sulphureus 93-53</name>
    <dbReference type="NCBI Taxonomy" id="1314785"/>
    <lineage>
        <taxon>Eukaryota</taxon>
        <taxon>Fungi</taxon>
        <taxon>Dikarya</taxon>
        <taxon>Basidiomycota</taxon>
        <taxon>Agaricomycotina</taxon>
        <taxon>Agaricomycetes</taxon>
        <taxon>Polyporales</taxon>
        <taxon>Laetiporus</taxon>
    </lineage>
</organism>
<name>A0A165BUY3_9APHY</name>
<feature type="non-terminal residue" evidence="1">
    <location>
        <position position="92"/>
    </location>
</feature>
<dbReference type="InParanoid" id="A0A165BUY3"/>